<organism evidence="1 2">
    <name type="scientific">Arachis hypogaea</name>
    <name type="common">Peanut</name>
    <dbReference type="NCBI Taxonomy" id="3818"/>
    <lineage>
        <taxon>Eukaryota</taxon>
        <taxon>Viridiplantae</taxon>
        <taxon>Streptophyta</taxon>
        <taxon>Embryophyta</taxon>
        <taxon>Tracheophyta</taxon>
        <taxon>Spermatophyta</taxon>
        <taxon>Magnoliopsida</taxon>
        <taxon>eudicotyledons</taxon>
        <taxon>Gunneridae</taxon>
        <taxon>Pentapetalae</taxon>
        <taxon>rosids</taxon>
        <taxon>fabids</taxon>
        <taxon>Fabales</taxon>
        <taxon>Fabaceae</taxon>
        <taxon>Papilionoideae</taxon>
        <taxon>50 kb inversion clade</taxon>
        <taxon>dalbergioids sensu lato</taxon>
        <taxon>Dalbergieae</taxon>
        <taxon>Pterocarpus clade</taxon>
        <taxon>Arachis</taxon>
    </lineage>
</organism>
<name>A0A445E1I1_ARAHY</name>
<dbReference type="EMBL" id="SDMP01000003">
    <property type="protein sequence ID" value="RYR69318.1"/>
    <property type="molecule type" value="Genomic_DNA"/>
</dbReference>
<accession>A0A445E1I1</accession>
<evidence type="ECO:0000313" key="2">
    <source>
        <dbReference type="Proteomes" id="UP000289738"/>
    </source>
</evidence>
<sequence length="67" mass="8208">MWRQCFQCIKISPLRLTEMSPRRKYLLKLTVHLRVFWNKGRLHQDLWPLRLASFDILIYPDVLLLIN</sequence>
<comment type="caution">
    <text evidence="1">The sequence shown here is derived from an EMBL/GenBank/DDBJ whole genome shotgun (WGS) entry which is preliminary data.</text>
</comment>
<evidence type="ECO:0000313" key="1">
    <source>
        <dbReference type="EMBL" id="RYR69318.1"/>
    </source>
</evidence>
<gene>
    <name evidence="1" type="ORF">Ahy_A03g015870</name>
</gene>
<proteinExistence type="predicted"/>
<dbReference type="Proteomes" id="UP000289738">
    <property type="component" value="Chromosome A03"/>
</dbReference>
<dbReference type="AlphaFoldDB" id="A0A445E1I1"/>
<protein>
    <submittedName>
        <fullName evidence="1">Uncharacterized protein</fullName>
    </submittedName>
</protein>
<reference evidence="1 2" key="1">
    <citation type="submission" date="2019-01" db="EMBL/GenBank/DDBJ databases">
        <title>Sequencing of cultivated peanut Arachis hypogaea provides insights into genome evolution and oil improvement.</title>
        <authorList>
            <person name="Chen X."/>
        </authorList>
    </citation>
    <scope>NUCLEOTIDE SEQUENCE [LARGE SCALE GENOMIC DNA]</scope>
    <source>
        <strain evidence="2">cv. Fuhuasheng</strain>
        <tissue evidence="1">Leaves</tissue>
    </source>
</reference>
<keyword evidence="2" id="KW-1185">Reference proteome</keyword>